<dbReference type="EMBL" id="CP092866">
    <property type="protein sequence ID" value="UYV66484.1"/>
    <property type="molecule type" value="Genomic_DNA"/>
</dbReference>
<organism evidence="1 2">
    <name type="scientific">Cordylochernes scorpioides</name>
    <dbReference type="NCBI Taxonomy" id="51811"/>
    <lineage>
        <taxon>Eukaryota</taxon>
        <taxon>Metazoa</taxon>
        <taxon>Ecdysozoa</taxon>
        <taxon>Arthropoda</taxon>
        <taxon>Chelicerata</taxon>
        <taxon>Arachnida</taxon>
        <taxon>Pseudoscorpiones</taxon>
        <taxon>Cheliferoidea</taxon>
        <taxon>Chernetidae</taxon>
        <taxon>Cordylochernes</taxon>
    </lineage>
</organism>
<proteinExistence type="predicted"/>
<evidence type="ECO:0008006" key="3">
    <source>
        <dbReference type="Google" id="ProtNLM"/>
    </source>
</evidence>
<evidence type="ECO:0000313" key="2">
    <source>
        <dbReference type="Proteomes" id="UP001235939"/>
    </source>
</evidence>
<name>A0ABY6KCH1_9ARAC</name>
<gene>
    <name evidence="1" type="ORF">LAZ67_4001845</name>
</gene>
<accession>A0ABY6KCH1</accession>
<keyword evidence="2" id="KW-1185">Reference proteome</keyword>
<dbReference type="Proteomes" id="UP001235939">
    <property type="component" value="Chromosome 04"/>
</dbReference>
<dbReference type="InterPro" id="IPR052709">
    <property type="entry name" value="Transposase-MT_Hybrid"/>
</dbReference>
<dbReference type="PANTHER" id="PTHR46060">
    <property type="entry name" value="MARINER MOS1 TRANSPOSASE-LIKE PROTEIN"/>
    <property type="match status" value="1"/>
</dbReference>
<sequence length="116" mass="13120">METSGFAPQKKKFKIQPSSGKLMLTVFQESQSTGTLSGKGHCNEHEMLTNKLKPENRSKRQRLLSKEVVLLHGNFRPHIDTDIVETNKNFEVLAHPPYSSDLASSELRLFSPLKQV</sequence>
<dbReference type="Gene3D" id="3.30.420.10">
    <property type="entry name" value="Ribonuclease H-like superfamily/Ribonuclease H"/>
    <property type="match status" value="1"/>
</dbReference>
<evidence type="ECO:0000313" key="1">
    <source>
        <dbReference type="EMBL" id="UYV66484.1"/>
    </source>
</evidence>
<protein>
    <recommendedName>
        <fullName evidence="3">Histone-lysine N-methyltransferase SETMAR</fullName>
    </recommendedName>
</protein>
<dbReference type="InterPro" id="IPR036397">
    <property type="entry name" value="RNaseH_sf"/>
</dbReference>
<reference evidence="1 2" key="1">
    <citation type="submission" date="2022-01" db="EMBL/GenBank/DDBJ databases">
        <title>A chromosomal length assembly of Cordylochernes scorpioides.</title>
        <authorList>
            <person name="Zeh D."/>
            <person name="Zeh J."/>
        </authorList>
    </citation>
    <scope>NUCLEOTIDE SEQUENCE [LARGE SCALE GENOMIC DNA]</scope>
    <source>
        <strain evidence="1">IN4F17</strain>
        <tissue evidence="1">Whole Body</tissue>
    </source>
</reference>
<dbReference type="PANTHER" id="PTHR46060:SF1">
    <property type="entry name" value="MARINER MOS1 TRANSPOSASE-LIKE PROTEIN"/>
    <property type="match status" value="1"/>
</dbReference>